<dbReference type="GO" id="GO:0005886">
    <property type="term" value="C:plasma membrane"/>
    <property type="evidence" value="ECO:0007669"/>
    <property type="project" value="UniProtKB-SubCell"/>
</dbReference>
<dbReference type="Pfam" id="PF00482">
    <property type="entry name" value="T2SSF"/>
    <property type="match status" value="1"/>
</dbReference>
<dbReference type="RefSeq" id="WP_045592718.1">
    <property type="nucleotide sequence ID" value="NZ_CP062152.1"/>
</dbReference>
<evidence type="ECO:0000256" key="4">
    <source>
        <dbReference type="ARBA" id="ARBA00022692"/>
    </source>
</evidence>
<dbReference type="Gene3D" id="1.20.81.30">
    <property type="entry name" value="Type II secretion system (T2SS), domain F"/>
    <property type="match status" value="2"/>
</dbReference>
<geneLocation type="plasmid" evidence="10 12">
    <name>pVP-16-VB00198-1</name>
</geneLocation>
<keyword evidence="5 7" id="KW-1133">Transmembrane helix</keyword>
<comment type="similarity">
    <text evidence="2">Belongs to the GSP F family.</text>
</comment>
<evidence type="ECO:0000256" key="7">
    <source>
        <dbReference type="SAM" id="Phobius"/>
    </source>
</evidence>
<dbReference type="InterPro" id="IPR003004">
    <property type="entry name" value="GspF/PilC"/>
</dbReference>
<dbReference type="InterPro" id="IPR042094">
    <property type="entry name" value="T2SS_GspF_sf"/>
</dbReference>
<accession>A0A0L7ZR38</accession>
<keyword evidence="4 7" id="KW-0812">Transmembrane</keyword>
<reference evidence="9 11" key="1">
    <citation type="submission" date="2015-08" db="EMBL/GenBank/DDBJ databases">
        <title>Draft Genome Sequences of Vibrio parahaemolyticus Strains.</title>
        <authorList>
            <person name="Gonzalez-Escalona N."/>
            <person name="DePaola A."/>
        </authorList>
    </citation>
    <scope>NUCLEOTIDE SEQUENCE [LARGE SCALE GENOMIC DNA]</scope>
    <source>
        <strain evidence="9 11">CFSAN001621</strain>
    </source>
</reference>
<dbReference type="PANTHER" id="PTHR30012:SF0">
    <property type="entry name" value="TYPE II SECRETION SYSTEM PROTEIN F-RELATED"/>
    <property type="match status" value="1"/>
</dbReference>
<evidence type="ECO:0000313" key="11">
    <source>
        <dbReference type="Proteomes" id="UP000191946"/>
    </source>
</evidence>
<sequence length="393" mass="42796">MKLFKCVIEHKGKLITREIEAPDQLDAMKIAKTYGKVISCKKAFSMGKWEPAFETADRQIFLQRLAAMTGSKMPVSESLALMESTFKGKIKKISSRLLRHISTGKSLPDAIESLGPKEFPATTVALIKAGIIGGDTASALRNAADFEIEMDRIKRESGAGIGSALTGFFSAVGITFGTTRYMGPQTLESDLMVIAGDSIDVDWAITLGKFCEVMMGSFALMMFVLWAMNKWGRNFAPLLVDKIILKIPYYKDLALSKNSYIALFGLSMLTKSDVRMQEALYLSASVAEKGQLRQELVNSADAIGRGAGRDWAMELKSLHPTDVAALSSSEDRKNIALSLDAIAIQYKNIYGARVRMLAPILQGVSVVFLCLAGAVLFGLTIVPMMQFATADLG</sequence>
<evidence type="ECO:0000259" key="8">
    <source>
        <dbReference type="Pfam" id="PF00482"/>
    </source>
</evidence>
<evidence type="ECO:0000256" key="1">
    <source>
        <dbReference type="ARBA" id="ARBA00004651"/>
    </source>
</evidence>
<evidence type="ECO:0000256" key="5">
    <source>
        <dbReference type="ARBA" id="ARBA00022989"/>
    </source>
</evidence>
<feature type="transmembrane region" description="Helical" evidence="7">
    <location>
        <begin position="203"/>
        <end position="228"/>
    </location>
</feature>
<protein>
    <submittedName>
        <fullName evidence="10">Type II secretion system F family protein</fullName>
    </submittedName>
</protein>
<feature type="domain" description="Type II secretion system protein GspF" evidence="8">
    <location>
        <begin position="61"/>
        <end position="177"/>
    </location>
</feature>
<evidence type="ECO:0000313" key="9">
    <source>
        <dbReference type="EMBL" id="OQJ97537.1"/>
    </source>
</evidence>
<evidence type="ECO:0000313" key="12">
    <source>
        <dbReference type="Proteomes" id="UP001163036"/>
    </source>
</evidence>
<dbReference type="Proteomes" id="UP000191946">
    <property type="component" value="Unassembled WGS sequence"/>
</dbReference>
<dbReference type="Proteomes" id="UP001163036">
    <property type="component" value="Plasmid pVP-16-VB00198-1"/>
</dbReference>
<evidence type="ECO:0000313" key="10">
    <source>
        <dbReference type="EMBL" id="UYV30509.1"/>
    </source>
</evidence>
<feature type="transmembrane region" description="Helical" evidence="7">
    <location>
        <begin position="159"/>
        <end position="183"/>
    </location>
</feature>
<dbReference type="PANTHER" id="PTHR30012">
    <property type="entry name" value="GENERAL SECRETION PATHWAY PROTEIN"/>
    <property type="match status" value="1"/>
</dbReference>
<gene>
    <name evidence="9" type="ORF">AKG60_18520</name>
    <name evidence="10" type="ORF">M5598_26235</name>
</gene>
<dbReference type="AlphaFoldDB" id="A0A0L7ZR38"/>
<evidence type="ECO:0000256" key="3">
    <source>
        <dbReference type="ARBA" id="ARBA00022475"/>
    </source>
</evidence>
<reference evidence="10" key="2">
    <citation type="submission" date="2022-05" db="EMBL/GenBank/DDBJ databases">
        <title>Megaplasmid of Vibrio parahaemolyticus.</title>
        <authorList>
            <person name="Strauch E."/>
            <person name="Borowiak M."/>
        </authorList>
    </citation>
    <scope>NUCLEOTIDE SEQUENCE</scope>
    <source>
        <strain evidence="10">16-VB00198</strain>
        <plasmid evidence="10">pVP-16-VB00198-1</plasmid>
    </source>
</reference>
<dbReference type="InterPro" id="IPR018076">
    <property type="entry name" value="T2SS_GspF_dom"/>
</dbReference>
<keyword evidence="10" id="KW-0614">Plasmid</keyword>
<keyword evidence="3" id="KW-1003">Cell membrane</keyword>
<evidence type="ECO:0000256" key="2">
    <source>
        <dbReference type="ARBA" id="ARBA00005745"/>
    </source>
</evidence>
<keyword evidence="6 7" id="KW-0472">Membrane</keyword>
<dbReference type="EMBL" id="LHQV01000019">
    <property type="protein sequence ID" value="OQJ97537.1"/>
    <property type="molecule type" value="Genomic_DNA"/>
</dbReference>
<organism evidence="10 12">
    <name type="scientific">Vibrio parahaemolyticus</name>
    <dbReference type="NCBI Taxonomy" id="670"/>
    <lineage>
        <taxon>Bacteria</taxon>
        <taxon>Pseudomonadati</taxon>
        <taxon>Pseudomonadota</taxon>
        <taxon>Gammaproteobacteria</taxon>
        <taxon>Vibrionales</taxon>
        <taxon>Vibrionaceae</taxon>
        <taxon>Vibrio</taxon>
    </lineage>
</organism>
<keyword evidence="11" id="KW-1185">Reference proteome</keyword>
<feature type="transmembrane region" description="Helical" evidence="7">
    <location>
        <begin position="357"/>
        <end position="382"/>
    </location>
</feature>
<comment type="subcellular location">
    <subcellularLocation>
        <location evidence="1">Cell membrane</location>
        <topology evidence="1">Multi-pass membrane protein</topology>
    </subcellularLocation>
</comment>
<name>A0A0L7ZR38_VIBPH</name>
<dbReference type="EMBL" id="CP097357">
    <property type="protein sequence ID" value="UYV30509.1"/>
    <property type="molecule type" value="Genomic_DNA"/>
</dbReference>
<evidence type="ECO:0000256" key="6">
    <source>
        <dbReference type="ARBA" id="ARBA00023136"/>
    </source>
</evidence>
<proteinExistence type="inferred from homology"/>